<feature type="compositionally biased region" description="Basic and acidic residues" evidence="3">
    <location>
        <begin position="18"/>
        <end position="29"/>
    </location>
</feature>
<reference evidence="7" key="1">
    <citation type="submission" date="2023-03" db="EMBL/GenBank/DDBJ databases">
        <title>Massive genome expansion in bonnet fungi (Mycena s.s.) driven by repeated elements and novel gene families across ecological guilds.</title>
        <authorList>
            <consortium name="Lawrence Berkeley National Laboratory"/>
            <person name="Harder C.B."/>
            <person name="Miyauchi S."/>
            <person name="Viragh M."/>
            <person name="Kuo A."/>
            <person name="Thoen E."/>
            <person name="Andreopoulos B."/>
            <person name="Lu D."/>
            <person name="Skrede I."/>
            <person name="Drula E."/>
            <person name="Henrissat B."/>
            <person name="Morin E."/>
            <person name="Kohler A."/>
            <person name="Barry K."/>
            <person name="LaButti K."/>
            <person name="Morin E."/>
            <person name="Salamov A."/>
            <person name="Lipzen A."/>
            <person name="Mereny Z."/>
            <person name="Hegedus B."/>
            <person name="Baldrian P."/>
            <person name="Stursova M."/>
            <person name="Weitz H."/>
            <person name="Taylor A."/>
            <person name="Grigoriev I.V."/>
            <person name="Nagy L.G."/>
            <person name="Martin F."/>
            <person name="Kauserud H."/>
        </authorList>
    </citation>
    <scope>NUCLEOTIDE SEQUENCE</scope>
    <source>
        <strain evidence="7">9284</strain>
    </source>
</reference>
<protein>
    <recommendedName>
        <fullName evidence="9">Transcription factor domain-containing protein</fullName>
    </recommendedName>
</protein>
<evidence type="ECO:0000256" key="3">
    <source>
        <dbReference type="SAM" id="MobiDB-lite"/>
    </source>
</evidence>
<comment type="caution">
    <text evidence="7">The sequence shown here is derived from an EMBL/GenBank/DDBJ whole genome shotgun (WGS) entry which is preliminary data.</text>
</comment>
<name>A0AAD7BNF8_9AGAR</name>
<dbReference type="Gene3D" id="4.10.240.10">
    <property type="entry name" value="Zn(2)-C6 fungal-type DNA-binding domain"/>
    <property type="match status" value="1"/>
</dbReference>
<dbReference type="Proteomes" id="UP001221142">
    <property type="component" value="Unassembled WGS sequence"/>
</dbReference>
<evidence type="ECO:0008006" key="9">
    <source>
        <dbReference type="Google" id="ProtNLM"/>
    </source>
</evidence>
<dbReference type="AlphaFoldDB" id="A0AAD7BNF8"/>
<evidence type="ECO:0000256" key="1">
    <source>
        <dbReference type="ARBA" id="ARBA00022723"/>
    </source>
</evidence>
<evidence type="ECO:0000259" key="6">
    <source>
        <dbReference type="SMART" id="SM00906"/>
    </source>
</evidence>
<evidence type="ECO:0000313" key="8">
    <source>
        <dbReference type="Proteomes" id="UP001221142"/>
    </source>
</evidence>
<keyword evidence="1" id="KW-0479">Metal-binding</keyword>
<dbReference type="GO" id="GO:0006351">
    <property type="term" value="P:DNA-templated transcription"/>
    <property type="evidence" value="ECO:0007669"/>
    <property type="project" value="InterPro"/>
</dbReference>
<dbReference type="SMART" id="SM00906">
    <property type="entry name" value="Fungal_trans"/>
    <property type="match status" value="1"/>
</dbReference>
<feature type="domain" description="Zn(2)-C6 fungal-type" evidence="5">
    <location>
        <begin position="11"/>
        <end position="56"/>
    </location>
</feature>
<dbReference type="InterPro" id="IPR036864">
    <property type="entry name" value="Zn2-C6_fun-type_DNA-bd_sf"/>
</dbReference>
<evidence type="ECO:0000256" key="2">
    <source>
        <dbReference type="ARBA" id="ARBA00023242"/>
    </source>
</evidence>
<dbReference type="CDD" id="cd12148">
    <property type="entry name" value="fungal_TF_MHR"/>
    <property type="match status" value="1"/>
</dbReference>
<proteinExistence type="predicted"/>
<dbReference type="EMBL" id="JARKIF010000012">
    <property type="protein sequence ID" value="KAJ7625970.1"/>
    <property type="molecule type" value="Genomic_DNA"/>
</dbReference>
<keyword evidence="4" id="KW-0812">Transmembrane</keyword>
<evidence type="ECO:0000313" key="7">
    <source>
        <dbReference type="EMBL" id="KAJ7625970.1"/>
    </source>
</evidence>
<dbReference type="PANTHER" id="PTHR46910:SF1">
    <property type="entry name" value="MISCELLANEOUS ZN(II)2CYS6 TRANSCRIPTION FACTOR (EUROFUNG)-RELATED"/>
    <property type="match status" value="1"/>
</dbReference>
<organism evidence="7 8">
    <name type="scientific">Roridomyces roridus</name>
    <dbReference type="NCBI Taxonomy" id="1738132"/>
    <lineage>
        <taxon>Eukaryota</taxon>
        <taxon>Fungi</taxon>
        <taxon>Dikarya</taxon>
        <taxon>Basidiomycota</taxon>
        <taxon>Agaricomycotina</taxon>
        <taxon>Agaricomycetes</taxon>
        <taxon>Agaricomycetidae</taxon>
        <taxon>Agaricales</taxon>
        <taxon>Marasmiineae</taxon>
        <taxon>Mycenaceae</taxon>
        <taxon>Roridomyces</taxon>
    </lineage>
</organism>
<keyword evidence="8" id="KW-1185">Reference proteome</keyword>
<feature type="region of interest" description="Disordered" evidence="3">
    <location>
        <begin position="92"/>
        <end position="113"/>
    </location>
</feature>
<feature type="compositionally biased region" description="Polar residues" evidence="3">
    <location>
        <begin position="1"/>
        <end position="11"/>
    </location>
</feature>
<keyword evidence="2" id="KW-0539">Nucleus</keyword>
<dbReference type="PANTHER" id="PTHR46910">
    <property type="entry name" value="TRANSCRIPTION FACTOR PDR1"/>
    <property type="match status" value="1"/>
</dbReference>
<sequence>MSATQTFQSRKTPFRSCDQCRQKKGDGHLMPDQQCSNCSSFGKVCSYDKPSRRPNNSQRLVEELKRRVADLEAKLRTLSVCSLCSRSLESPFDPSLMQDPPLEDHSHEEDTEPDPEIEAMTRQFKHSFLGSDSAFSLIENTITIRDKYLGRRSQTTPLSKRITWEPFPWEQEFFAPRTSHVFPPDDLIVHLMDLYFINVHPVLPVLNRAFLERQVEDKLYLTDPHLEAVLLAVLAVGSRFSNDPRVFIAGETLSCGWRFISQMRIVPNLSEPTVYDVQFYTLMTLFCLGGVAPHITWMYLGLGARLIHYHGRFPRRSGIPDIEEELWNRAFWSMFVLDGLLSGFLGRAPTIHAQEYDVPPPLEVDDEYWETGFVQPAGKPSALSFFVYFVRLFEILVKALHRLYASKPKKLRMGWTAEDEVDVVAELDSLMNNFLDSLPDHLRWPDASGIFFDQSALLQATYYGLQITIHRLYIPKQSPATGPSLFICVTAARSTVNIAEIWTNRTRRVPSTWFFQCPIFISAIILLLNVFATKRSAGSARRVDLDKDLAQVQMALRIVKSTQGRWRASGRMAELIQDIQSLDDHFSVNRSQAQTVSPSDLVSGTMHSTGGAGDGQLHMQSGFRPGTSIEQLLTETVETSGADGFDNMWLAMPADLMNIDQWEAFMDTVPILYP</sequence>
<dbReference type="InterPro" id="IPR050987">
    <property type="entry name" value="AtrR-like"/>
</dbReference>
<dbReference type="SUPFAM" id="SSF57701">
    <property type="entry name" value="Zn2/Cys6 DNA-binding domain"/>
    <property type="match status" value="1"/>
</dbReference>
<dbReference type="InterPro" id="IPR007219">
    <property type="entry name" value="XnlR_reg_dom"/>
</dbReference>
<feature type="domain" description="Xylanolytic transcriptional activator regulatory" evidence="6">
    <location>
        <begin position="296"/>
        <end position="367"/>
    </location>
</feature>
<dbReference type="GO" id="GO:0000981">
    <property type="term" value="F:DNA-binding transcription factor activity, RNA polymerase II-specific"/>
    <property type="evidence" value="ECO:0007669"/>
    <property type="project" value="InterPro"/>
</dbReference>
<evidence type="ECO:0000256" key="4">
    <source>
        <dbReference type="SAM" id="Phobius"/>
    </source>
</evidence>
<dbReference type="Pfam" id="PF04082">
    <property type="entry name" value="Fungal_trans"/>
    <property type="match status" value="1"/>
</dbReference>
<keyword evidence="4" id="KW-1133">Transmembrane helix</keyword>
<dbReference type="SMART" id="SM00066">
    <property type="entry name" value="GAL4"/>
    <property type="match status" value="1"/>
</dbReference>
<feature type="region of interest" description="Disordered" evidence="3">
    <location>
        <begin position="1"/>
        <end position="32"/>
    </location>
</feature>
<feature type="transmembrane region" description="Helical" evidence="4">
    <location>
        <begin position="513"/>
        <end position="532"/>
    </location>
</feature>
<dbReference type="InterPro" id="IPR001138">
    <property type="entry name" value="Zn2Cys6_DnaBD"/>
</dbReference>
<dbReference type="GO" id="GO:0003677">
    <property type="term" value="F:DNA binding"/>
    <property type="evidence" value="ECO:0007669"/>
    <property type="project" value="InterPro"/>
</dbReference>
<dbReference type="CDD" id="cd00067">
    <property type="entry name" value="GAL4"/>
    <property type="match status" value="1"/>
</dbReference>
<evidence type="ECO:0000259" key="5">
    <source>
        <dbReference type="SMART" id="SM00066"/>
    </source>
</evidence>
<dbReference type="GO" id="GO:0008270">
    <property type="term" value="F:zinc ion binding"/>
    <property type="evidence" value="ECO:0007669"/>
    <property type="project" value="InterPro"/>
</dbReference>
<keyword evidence="4" id="KW-0472">Membrane</keyword>
<gene>
    <name evidence="7" type="ORF">FB45DRAFT_922749</name>
</gene>
<accession>A0AAD7BNF8</accession>